<dbReference type="AlphaFoldDB" id="A0A009HZC7"/>
<dbReference type="InterPro" id="IPR001387">
    <property type="entry name" value="Cro/C1-type_HTH"/>
</dbReference>
<dbReference type="SMART" id="SM00530">
    <property type="entry name" value="HTH_XRE"/>
    <property type="match status" value="1"/>
</dbReference>
<dbReference type="Proteomes" id="UP000020595">
    <property type="component" value="Unassembled WGS sequence"/>
</dbReference>
<dbReference type="SUPFAM" id="SSF47413">
    <property type="entry name" value="lambda repressor-like DNA-binding domains"/>
    <property type="match status" value="1"/>
</dbReference>
<dbReference type="Gene3D" id="1.10.260.40">
    <property type="entry name" value="lambda repressor-like DNA-binding domains"/>
    <property type="match status" value="1"/>
</dbReference>
<dbReference type="CDD" id="cd00093">
    <property type="entry name" value="HTH_XRE"/>
    <property type="match status" value="1"/>
</dbReference>
<dbReference type="Pfam" id="PF01381">
    <property type="entry name" value="HTH_3"/>
    <property type="match status" value="1"/>
</dbReference>
<dbReference type="RefSeq" id="WP_032051786.1">
    <property type="nucleotide sequence ID" value="NZ_JEWH01000076.1"/>
</dbReference>
<dbReference type="EMBL" id="JEWH01000076">
    <property type="protein sequence ID" value="EXB03716.1"/>
    <property type="molecule type" value="Genomic_DNA"/>
</dbReference>
<proteinExistence type="predicted"/>
<name>A0A009HZC7_ACIB9</name>
<dbReference type="PROSITE" id="PS50943">
    <property type="entry name" value="HTH_CROC1"/>
    <property type="match status" value="1"/>
</dbReference>
<evidence type="ECO:0000313" key="3">
    <source>
        <dbReference type="Proteomes" id="UP000020595"/>
    </source>
</evidence>
<feature type="domain" description="HTH cro/C1-type" evidence="1">
    <location>
        <begin position="17"/>
        <end position="72"/>
    </location>
</feature>
<sequence length="84" mass="9928">MTASINTPEMQALTKWLKQMREEQHLTMRALAERMDKPHSYVQKVEQGERRLDVVEYVWYCRILGITPEEGLEQIRQAIPASRN</sequence>
<accession>A0A009HZC7</accession>
<reference evidence="2 3" key="1">
    <citation type="submission" date="2014-02" db="EMBL/GenBank/DDBJ databases">
        <title>Comparative genomics and transcriptomics to identify genetic mechanisms underlying the emergence of carbapenem resistant Acinetobacter baumannii (CRAb).</title>
        <authorList>
            <person name="Harris A.D."/>
            <person name="Johnson K.J."/>
            <person name="George J."/>
            <person name="Shefchek K."/>
            <person name="Daugherty S.C."/>
            <person name="Parankush S."/>
            <person name="Sadzewicz L."/>
            <person name="Tallon L."/>
            <person name="Sengamalay N."/>
            <person name="Hazen T.H."/>
            <person name="Rasko D.A."/>
        </authorList>
    </citation>
    <scope>NUCLEOTIDE SEQUENCE [LARGE SCALE GENOMIC DNA]</scope>
    <source>
        <strain evidence="2 3">1295743</strain>
    </source>
</reference>
<evidence type="ECO:0000259" key="1">
    <source>
        <dbReference type="PROSITE" id="PS50943"/>
    </source>
</evidence>
<keyword evidence="2" id="KW-0238">DNA-binding</keyword>
<gene>
    <name evidence="2" type="ORF">J512_3815</name>
</gene>
<comment type="caution">
    <text evidence="2">The sequence shown here is derived from an EMBL/GenBank/DDBJ whole genome shotgun (WGS) entry which is preliminary data.</text>
</comment>
<organism evidence="2 3">
    <name type="scientific">Acinetobacter baumannii (strain 1295743)</name>
    <dbReference type="NCBI Taxonomy" id="1310613"/>
    <lineage>
        <taxon>Bacteria</taxon>
        <taxon>Pseudomonadati</taxon>
        <taxon>Pseudomonadota</taxon>
        <taxon>Gammaproteobacteria</taxon>
        <taxon>Moraxellales</taxon>
        <taxon>Moraxellaceae</taxon>
        <taxon>Acinetobacter</taxon>
        <taxon>Acinetobacter calcoaceticus/baumannii complex</taxon>
    </lineage>
</organism>
<protein>
    <submittedName>
        <fullName evidence="2">Putative DNA-binding protein</fullName>
    </submittedName>
</protein>
<dbReference type="GO" id="GO:0003677">
    <property type="term" value="F:DNA binding"/>
    <property type="evidence" value="ECO:0007669"/>
    <property type="project" value="UniProtKB-KW"/>
</dbReference>
<dbReference type="InterPro" id="IPR010982">
    <property type="entry name" value="Lambda_DNA-bd_dom_sf"/>
</dbReference>
<dbReference type="PATRIC" id="fig|1310613.3.peg.3648"/>
<evidence type="ECO:0000313" key="2">
    <source>
        <dbReference type="EMBL" id="EXB03716.1"/>
    </source>
</evidence>